<evidence type="ECO:0000313" key="1">
    <source>
        <dbReference type="EMBL" id="CAI9707521.1"/>
    </source>
</evidence>
<accession>A0ACB0F5X9</accession>
<evidence type="ECO:0000313" key="2">
    <source>
        <dbReference type="Proteomes" id="UP001162501"/>
    </source>
</evidence>
<proteinExistence type="predicted"/>
<gene>
    <name evidence="1" type="ORF">MRATA1EN3_LOCUS18734</name>
</gene>
<name>A0ACB0F5X9_RANTA</name>
<reference evidence="1" key="1">
    <citation type="submission" date="2023-05" db="EMBL/GenBank/DDBJ databases">
        <authorList>
            <consortium name="ELIXIR-Norway"/>
        </authorList>
    </citation>
    <scope>NUCLEOTIDE SEQUENCE</scope>
</reference>
<dbReference type="Proteomes" id="UP001162501">
    <property type="component" value="Chromosome 30"/>
</dbReference>
<protein>
    <submittedName>
        <fullName evidence="1">Uncharacterized protein</fullName>
    </submittedName>
</protein>
<organism evidence="1 2">
    <name type="scientific">Rangifer tarandus platyrhynchus</name>
    <name type="common">Svalbard reindeer</name>
    <dbReference type="NCBI Taxonomy" id="3082113"/>
    <lineage>
        <taxon>Eukaryota</taxon>
        <taxon>Metazoa</taxon>
        <taxon>Chordata</taxon>
        <taxon>Craniata</taxon>
        <taxon>Vertebrata</taxon>
        <taxon>Euteleostomi</taxon>
        <taxon>Mammalia</taxon>
        <taxon>Eutheria</taxon>
        <taxon>Laurasiatheria</taxon>
        <taxon>Artiodactyla</taxon>
        <taxon>Ruminantia</taxon>
        <taxon>Pecora</taxon>
        <taxon>Cervidae</taxon>
        <taxon>Odocoileinae</taxon>
        <taxon>Rangifer</taxon>
    </lineage>
</organism>
<sequence length="175" mass="19743">MPLAKDLLYPLRKRRTHKQRLVQSPSSCFTDVSRHLEKLGDLRPEPDRKRDGPCSRAAVQMAGCSLSPFKGTAGLHNLGARLLSRHRETENSREGLGTGRSFGDDVRNRTSSHYRYCVRRTALWLSGEEAASQCRAVGSTPRLRRGHMPRGRQAREPQRPKPQPASPRSQEEPPQ</sequence>
<dbReference type="EMBL" id="OX596114">
    <property type="protein sequence ID" value="CAI9707521.1"/>
    <property type="molecule type" value="Genomic_DNA"/>
</dbReference>